<feature type="signal peptide" evidence="1">
    <location>
        <begin position="1"/>
        <end position="20"/>
    </location>
</feature>
<dbReference type="RefSeq" id="WP_108641769.1">
    <property type="nucleotide sequence ID" value="NZ_QCYG01000009.1"/>
</dbReference>
<keyword evidence="3" id="KW-1185">Reference proteome</keyword>
<dbReference type="OrthoDB" id="7855275at2"/>
<evidence type="ECO:0008006" key="4">
    <source>
        <dbReference type="Google" id="ProtNLM"/>
    </source>
</evidence>
<organism evidence="2 3">
    <name type="scientific">Thalassorhabdomicrobium marinisediminis</name>
    <dbReference type="NCBI Taxonomy" id="2170577"/>
    <lineage>
        <taxon>Bacteria</taxon>
        <taxon>Pseudomonadati</taxon>
        <taxon>Pseudomonadota</taxon>
        <taxon>Alphaproteobacteria</taxon>
        <taxon>Rhodobacterales</taxon>
        <taxon>Paracoccaceae</taxon>
        <taxon>Thalassorhabdomicrobium</taxon>
    </lineage>
</organism>
<reference evidence="2 3" key="1">
    <citation type="submission" date="2018-04" db="EMBL/GenBank/DDBJ databases">
        <title>Pelagivirga bohaiensis gen. nov., sp. nov., a bacterium isolated from the Bohai Sea.</title>
        <authorList>
            <person name="Ji X."/>
        </authorList>
    </citation>
    <scope>NUCLEOTIDE SEQUENCE [LARGE SCALE GENOMIC DNA]</scope>
    <source>
        <strain evidence="2 3">BH-SD16</strain>
    </source>
</reference>
<protein>
    <recommendedName>
        <fullName evidence="4">Lipid/polyisoprenoid-binding YceI-like domain-containing protein</fullName>
    </recommendedName>
</protein>
<sequence>MTSRHHLVLATCLATSLATASYSQSSGTVTLIVADQERTIPVWSDQSDWSGGESWPSINIYARDFSDSGEEPALISLSFEAAGWQPSAPEMDLVLYENRKSVGRLFAREEEERGGLTVIVDSHAFDGTSLSLSGSFEGTLGPSDNYGNDIDLSQGVPVTGTFDVVLETLE</sequence>
<evidence type="ECO:0000313" key="2">
    <source>
        <dbReference type="EMBL" id="PVA05569.1"/>
    </source>
</evidence>
<keyword evidence="1" id="KW-0732">Signal</keyword>
<comment type="caution">
    <text evidence="2">The sequence shown here is derived from an EMBL/GenBank/DDBJ whole genome shotgun (WGS) entry which is preliminary data.</text>
</comment>
<accession>A0A2T7FTS0</accession>
<proteinExistence type="predicted"/>
<evidence type="ECO:0000313" key="3">
    <source>
        <dbReference type="Proteomes" id="UP000244817"/>
    </source>
</evidence>
<dbReference type="Proteomes" id="UP000244817">
    <property type="component" value="Unassembled WGS sequence"/>
</dbReference>
<dbReference type="EMBL" id="QCYG01000009">
    <property type="protein sequence ID" value="PVA05569.1"/>
    <property type="molecule type" value="Genomic_DNA"/>
</dbReference>
<evidence type="ECO:0000256" key="1">
    <source>
        <dbReference type="SAM" id="SignalP"/>
    </source>
</evidence>
<feature type="chain" id="PRO_5015673826" description="Lipid/polyisoprenoid-binding YceI-like domain-containing protein" evidence="1">
    <location>
        <begin position="21"/>
        <end position="170"/>
    </location>
</feature>
<gene>
    <name evidence="2" type="ORF">DC363_13870</name>
</gene>
<name>A0A2T7FTS0_9RHOB</name>
<dbReference type="AlphaFoldDB" id="A0A2T7FTS0"/>